<gene>
    <name evidence="7" type="ORF">GTW51_14615</name>
</gene>
<dbReference type="InterPro" id="IPR027417">
    <property type="entry name" value="P-loop_NTPase"/>
</dbReference>
<dbReference type="AlphaFoldDB" id="A0A6L9MJY1"/>
<evidence type="ECO:0000256" key="2">
    <source>
        <dbReference type="ARBA" id="ARBA00022448"/>
    </source>
</evidence>
<dbReference type="GO" id="GO:0015658">
    <property type="term" value="F:branched-chain amino acid transmembrane transporter activity"/>
    <property type="evidence" value="ECO:0007669"/>
    <property type="project" value="TreeGrafter"/>
</dbReference>
<dbReference type="Pfam" id="PF00005">
    <property type="entry name" value="ABC_tran"/>
    <property type="match status" value="1"/>
</dbReference>
<dbReference type="GO" id="GO:0015807">
    <property type="term" value="P:L-amino acid transport"/>
    <property type="evidence" value="ECO:0007669"/>
    <property type="project" value="TreeGrafter"/>
</dbReference>
<dbReference type="GO" id="GO:0016887">
    <property type="term" value="F:ATP hydrolysis activity"/>
    <property type="evidence" value="ECO:0007669"/>
    <property type="project" value="InterPro"/>
</dbReference>
<dbReference type="CDD" id="cd03224">
    <property type="entry name" value="ABC_TM1139_LivF_branched"/>
    <property type="match status" value="1"/>
</dbReference>
<keyword evidence="2" id="KW-0813">Transport</keyword>
<keyword evidence="5" id="KW-0029">Amino-acid transport</keyword>
<dbReference type="Gene3D" id="3.40.50.300">
    <property type="entry name" value="P-loop containing nucleotide triphosphate hydrolases"/>
    <property type="match status" value="1"/>
</dbReference>
<dbReference type="PANTHER" id="PTHR43820:SF5">
    <property type="entry name" value="HIGH-AFFINITY BRANCHED-CHAIN AMINO ACID TRANSPORT ATP-BINDING PROTEIN"/>
    <property type="match status" value="1"/>
</dbReference>
<evidence type="ECO:0000259" key="6">
    <source>
        <dbReference type="PROSITE" id="PS50893"/>
    </source>
</evidence>
<dbReference type="PANTHER" id="PTHR43820">
    <property type="entry name" value="HIGH-AFFINITY BRANCHED-CHAIN AMINO ACID TRANSPORT ATP-BINDING PROTEIN LIVF"/>
    <property type="match status" value="1"/>
</dbReference>
<protein>
    <submittedName>
        <fullName evidence="7">ATP-binding cassette domain-containing protein</fullName>
    </submittedName>
</protein>
<evidence type="ECO:0000256" key="4">
    <source>
        <dbReference type="ARBA" id="ARBA00022840"/>
    </source>
</evidence>
<reference evidence="7 8" key="1">
    <citation type="submission" date="2020-01" db="EMBL/GenBank/DDBJ databases">
        <title>Genomes of bacteria type strains.</title>
        <authorList>
            <person name="Chen J."/>
            <person name="Zhu S."/>
            <person name="Chen J."/>
        </authorList>
    </citation>
    <scope>NUCLEOTIDE SEQUENCE [LARGE SCALE GENOMIC DNA]</scope>
    <source>
        <strain evidence="7 8">KCTC 52919</strain>
    </source>
</reference>
<dbReference type="GO" id="GO:0005524">
    <property type="term" value="F:ATP binding"/>
    <property type="evidence" value="ECO:0007669"/>
    <property type="project" value="UniProtKB-KW"/>
</dbReference>
<comment type="caution">
    <text evidence="7">The sequence shown here is derived from an EMBL/GenBank/DDBJ whole genome shotgun (WGS) entry which is preliminary data.</text>
</comment>
<evidence type="ECO:0000256" key="1">
    <source>
        <dbReference type="ARBA" id="ARBA00005417"/>
    </source>
</evidence>
<keyword evidence="8" id="KW-1185">Reference proteome</keyword>
<dbReference type="InterPro" id="IPR003439">
    <property type="entry name" value="ABC_transporter-like_ATP-bd"/>
</dbReference>
<dbReference type="EMBL" id="JAAAMJ010000011">
    <property type="protein sequence ID" value="NDV87936.1"/>
    <property type="molecule type" value="Genomic_DNA"/>
</dbReference>
<keyword evidence="4 7" id="KW-0067">ATP-binding</keyword>
<dbReference type="RefSeq" id="WP_203566090.1">
    <property type="nucleotide sequence ID" value="NZ_JAAAMJ010000011.1"/>
</dbReference>
<comment type="similarity">
    <text evidence="1">Belongs to the ABC transporter superfamily.</text>
</comment>
<evidence type="ECO:0000313" key="8">
    <source>
        <dbReference type="Proteomes" id="UP000476332"/>
    </source>
</evidence>
<keyword evidence="3" id="KW-0547">Nucleotide-binding</keyword>
<evidence type="ECO:0000313" key="7">
    <source>
        <dbReference type="EMBL" id="NDV87936.1"/>
    </source>
</evidence>
<organism evidence="7 8">
    <name type="scientific">Aurantimonas aggregata</name>
    <dbReference type="NCBI Taxonomy" id="2047720"/>
    <lineage>
        <taxon>Bacteria</taxon>
        <taxon>Pseudomonadati</taxon>
        <taxon>Pseudomonadota</taxon>
        <taxon>Alphaproteobacteria</taxon>
        <taxon>Hyphomicrobiales</taxon>
        <taxon>Aurantimonadaceae</taxon>
        <taxon>Aurantimonas</taxon>
    </lineage>
</organism>
<name>A0A6L9MJY1_9HYPH</name>
<dbReference type="SMART" id="SM00382">
    <property type="entry name" value="AAA"/>
    <property type="match status" value="1"/>
</dbReference>
<dbReference type="PROSITE" id="PS50893">
    <property type="entry name" value="ABC_TRANSPORTER_2"/>
    <property type="match status" value="1"/>
</dbReference>
<dbReference type="InterPro" id="IPR052156">
    <property type="entry name" value="BCAA_Transport_ATP-bd_LivF"/>
</dbReference>
<feature type="domain" description="ABC transporter" evidence="6">
    <location>
        <begin position="3"/>
        <end position="230"/>
    </location>
</feature>
<dbReference type="SUPFAM" id="SSF52540">
    <property type="entry name" value="P-loop containing nucleoside triphosphate hydrolases"/>
    <property type="match status" value="1"/>
</dbReference>
<evidence type="ECO:0000256" key="3">
    <source>
        <dbReference type="ARBA" id="ARBA00022741"/>
    </source>
</evidence>
<proteinExistence type="inferred from homology"/>
<dbReference type="Proteomes" id="UP000476332">
    <property type="component" value="Unassembled WGS sequence"/>
</dbReference>
<evidence type="ECO:0000256" key="5">
    <source>
        <dbReference type="ARBA" id="ARBA00022970"/>
    </source>
</evidence>
<sequence>MKLEIIGLDQHYGSAQTLRGVDLVAESGECVALLGRNGAGKTTILKCLVGLLPPSAGEIRIDGETITDWPNYRRSRAGIGYVPQGREIFRELSVRDNVLAAARAHGHDRDGSIEEMVSLFPVLGEMWKRTGGQLSGGQQQQLALARALVTRPRLLVLDEPTEGIQPSIVKVIEQVILSLKRQITVLLVEQYVDFALGVADAAITVERGRTGIKTARADFDKSQLSRAVSI</sequence>
<dbReference type="InterPro" id="IPR003593">
    <property type="entry name" value="AAA+_ATPase"/>
</dbReference>
<accession>A0A6L9MJY1</accession>